<feature type="region of interest" description="Disordered" evidence="2">
    <location>
        <begin position="313"/>
        <end position="337"/>
    </location>
</feature>
<dbReference type="PROSITE" id="PS00463">
    <property type="entry name" value="ZN2_CY6_FUNGAL_1"/>
    <property type="match status" value="1"/>
</dbReference>
<feature type="region of interest" description="Disordered" evidence="2">
    <location>
        <begin position="539"/>
        <end position="558"/>
    </location>
</feature>
<feature type="region of interest" description="Disordered" evidence="2">
    <location>
        <begin position="1"/>
        <end position="120"/>
    </location>
</feature>
<evidence type="ECO:0000256" key="2">
    <source>
        <dbReference type="SAM" id="MobiDB-lite"/>
    </source>
</evidence>
<dbReference type="AlphaFoldDB" id="A0A6A6QVX8"/>
<dbReference type="Gene3D" id="4.10.240.10">
    <property type="entry name" value="Zn(2)-C6 fungal-type DNA-binding domain"/>
    <property type="match status" value="1"/>
</dbReference>
<feature type="domain" description="Zn(2)-C6 fungal-type" evidence="3">
    <location>
        <begin position="154"/>
        <end position="182"/>
    </location>
</feature>
<feature type="compositionally biased region" description="Polar residues" evidence="2">
    <location>
        <begin position="1"/>
        <end position="10"/>
    </location>
</feature>
<gene>
    <name evidence="4" type="ORF">BU16DRAFT_549843</name>
</gene>
<keyword evidence="5" id="KW-1185">Reference proteome</keyword>
<feature type="compositionally biased region" description="Low complexity" evidence="2">
    <location>
        <begin position="193"/>
        <end position="213"/>
    </location>
</feature>
<dbReference type="PROSITE" id="PS50048">
    <property type="entry name" value="ZN2_CY6_FUNGAL_2"/>
    <property type="match status" value="1"/>
</dbReference>
<dbReference type="GO" id="GO:0000981">
    <property type="term" value="F:DNA-binding transcription factor activity, RNA polymerase II-specific"/>
    <property type="evidence" value="ECO:0007669"/>
    <property type="project" value="InterPro"/>
</dbReference>
<dbReference type="PANTHER" id="PTHR38791">
    <property type="entry name" value="ZN(II)2CYS6 TRANSCRIPTION FACTOR (EUROFUNG)-RELATED-RELATED"/>
    <property type="match status" value="1"/>
</dbReference>
<keyword evidence="1" id="KW-0539">Nucleus</keyword>
<proteinExistence type="predicted"/>
<dbReference type="Pfam" id="PF00172">
    <property type="entry name" value="Zn_clus"/>
    <property type="match status" value="1"/>
</dbReference>
<dbReference type="CDD" id="cd00067">
    <property type="entry name" value="GAL4"/>
    <property type="match status" value="1"/>
</dbReference>
<name>A0A6A6QVX8_9PEZI</name>
<feature type="compositionally biased region" description="Pro residues" evidence="2">
    <location>
        <begin position="238"/>
        <end position="250"/>
    </location>
</feature>
<evidence type="ECO:0000256" key="1">
    <source>
        <dbReference type="ARBA" id="ARBA00023242"/>
    </source>
</evidence>
<evidence type="ECO:0000259" key="3">
    <source>
        <dbReference type="PROSITE" id="PS50048"/>
    </source>
</evidence>
<dbReference type="PANTHER" id="PTHR38791:SF13">
    <property type="entry name" value="ZN(2)-C6 FUNGAL-TYPE DOMAIN-CONTAINING PROTEIN"/>
    <property type="match status" value="1"/>
</dbReference>
<reference evidence="4" key="1">
    <citation type="journal article" date="2020" name="Stud. Mycol.">
        <title>101 Dothideomycetes genomes: a test case for predicting lifestyles and emergence of pathogens.</title>
        <authorList>
            <person name="Haridas S."/>
            <person name="Albert R."/>
            <person name="Binder M."/>
            <person name="Bloem J."/>
            <person name="Labutti K."/>
            <person name="Salamov A."/>
            <person name="Andreopoulos B."/>
            <person name="Baker S."/>
            <person name="Barry K."/>
            <person name="Bills G."/>
            <person name="Bluhm B."/>
            <person name="Cannon C."/>
            <person name="Castanera R."/>
            <person name="Culley D."/>
            <person name="Daum C."/>
            <person name="Ezra D."/>
            <person name="Gonzalez J."/>
            <person name="Henrissat B."/>
            <person name="Kuo A."/>
            <person name="Liang C."/>
            <person name="Lipzen A."/>
            <person name="Lutzoni F."/>
            <person name="Magnuson J."/>
            <person name="Mondo S."/>
            <person name="Nolan M."/>
            <person name="Ohm R."/>
            <person name="Pangilinan J."/>
            <person name="Park H.-J."/>
            <person name="Ramirez L."/>
            <person name="Alfaro M."/>
            <person name="Sun H."/>
            <person name="Tritt A."/>
            <person name="Yoshinaga Y."/>
            <person name="Zwiers L.-H."/>
            <person name="Turgeon B."/>
            <person name="Goodwin S."/>
            <person name="Spatafora J."/>
            <person name="Crous P."/>
            <person name="Grigoriev I."/>
        </authorList>
    </citation>
    <scope>NUCLEOTIDE SEQUENCE</scope>
    <source>
        <strain evidence="4">CBS 269.34</strain>
    </source>
</reference>
<dbReference type="EMBL" id="MU004188">
    <property type="protein sequence ID" value="KAF2496312.1"/>
    <property type="molecule type" value="Genomic_DNA"/>
</dbReference>
<evidence type="ECO:0000313" key="5">
    <source>
        <dbReference type="Proteomes" id="UP000799750"/>
    </source>
</evidence>
<dbReference type="InterPro" id="IPR001138">
    <property type="entry name" value="Zn2Cys6_DnaBD"/>
</dbReference>
<dbReference type="Proteomes" id="UP000799750">
    <property type="component" value="Unassembled WGS sequence"/>
</dbReference>
<organism evidence="4 5">
    <name type="scientific">Lophium mytilinum</name>
    <dbReference type="NCBI Taxonomy" id="390894"/>
    <lineage>
        <taxon>Eukaryota</taxon>
        <taxon>Fungi</taxon>
        <taxon>Dikarya</taxon>
        <taxon>Ascomycota</taxon>
        <taxon>Pezizomycotina</taxon>
        <taxon>Dothideomycetes</taxon>
        <taxon>Pleosporomycetidae</taxon>
        <taxon>Mytilinidiales</taxon>
        <taxon>Mytilinidiaceae</taxon>
        <taxon>Lophium</taxon>
    </lineage>
</organism>
<dbReference type="SMART" id="SM00066">
    <property type="entry name" value="GAL4"/>
    <property type="match status" value="1"/>
</dbReference>
<accession>A0A6A6QVX8</accession>
<dbReference type="OrthoDB" id="5375558at2759"/>
<feature type="compositionally biased region" description="Low complexity" evidence="2">
    <location>
        <begin position="11"/>
        <end position="31"/>
    </location>
</feature>
<feature type="region of interest" description="Disordered" evidence="2">
    <location>
        <begin position="193"/>
        <end position="284"/>
    </location>
</feature>
<dbReference type="InterPro" id="IPR036864">
    <property type="entry name" value="Zn2-C6_fun-type_DNA-bd_sf"/>
</dbReference>
<evidence type="ECO:0000313" key="4">
    <source>
        <dbReference type="EMBL" id="KAF2496312.1"/>
    </source>
</evidence>
<dbReference type="InterPro" id="IPR053175">
    <property type="entry name" value="DHMBA_Reg_Transcription_Factor"/>
</dbReference>
<dbReference type="GO" id="GO:0008270">
    <property type="term" value="F:zinc ion binding"/>
    <property type="evidence" value="ECO:0007669"/>
    <property type="project" value="InterPro"/>
</dbReference>
<dbReference type="SUPFAM" id="SSF57701">
    <property type="entry name" value="Zn2/Cys6 DNA-binding domain"/>
    <property type="match status" value="1"/>
</dbReference>
<protein>
    <recommendedName>
        <fullName evidence="3">Zn(2)-C6 fungal-type domain-containing protein</fullName>
    </recommendedName>
</protein>
<sequence>MAEQNTSQARQQSQSYPSPHSYPSPSMQPTYTYPPPQGQQSQEPYRASPTGSNMSLPPLNLPPIRLQDGQGQPPPQHQPGQQPMGSPLPPSVQPMSAYYPNPNQSLPPPGQQMNVTSSPHQLAMRYQLPPHQGEQRMMSGGRHKKEIKRRTKTGCLTCRKRRIKCDEAHPTCRNCQKSKRECLGYDPIFKQQPGPAQIQPAPSAAQLQPSIPASAPPPPGGYAHVPQGYAPAVTAGYAPPPTSGGHPHPPYDQYNSAIDPALAATDPALQGGPPPYNGSVPPGFRPAVGSASPYSSIASDAHPVKAKRIRISDTFSTNGHAPPEVPPRTAPVTEPEDNELTEVYTKDYVNGLCHILETDWFITNNNGLHRMMTDKDLHEEALFFVMTCRSYDSQRIDLANQITSQEIRLVWRFLCVCRQSLPSTNGINGSAPVKEEDDLPVREARGRLEVLEALLTNERLESNPLLRIAYPATIDQVKKAQVDFWAHLGDFVVNVDNESAPPDAVERSLAAMRDILQQIEARDVIYSIAIARVAGNRVPGFPHNLPPPRSNDPNDDVNKLNIARGFITDESKASTQQVITRICEMALTSWRVSR</sequence>
<feature type="compositionally biased region" description="Polar residues" evidence="2">
    <location>
        <begin position="111"/>
        <end position="120"/>
    </location>
</feature>